<dbReference type="PANTHER" id="PTHR31087">
    <property type="match status" value="1"/>
</dbReference>
<accession>A0A9D5AJC4</accession>
<dbReference type="Gene3D" id="2.40.160.200">
    <property type="entry name" value="LURP1-related"/>
    <property type="match status" value="1"/>
</dbReference>
<evidence type="ECO:0008006" key="5">
    <source>
        <dbReference type="Google" id="ProtNLM"/>
    </source>
</evidence>
<comment type="caution">
    <text evidence="3">The sequence shown here is derived from an EMBL/GenBank/DDBJ whole genome shotgun (WGS) entry which is preliminary data.</text>
</comment>
<dbReference type="Gramene" id="Psat05G0832000-T1">
    <property type="protein sequence ID" value="KAI5414127.1"/>
    <property type="gene ID" value="KIW84_058320"/>
</dbReference>
<dbReference type="InterPro" id="IPR025659">
    <property type="entry name" value="Tubby-like_C"/>
</dbReference>
<name>A0A9D5AJC4_PEA</name>
<dbReference type="PANTHER" id="PTHR31087:SF60">
    <property type="entry name" value="PROTEIN LURP-ONE-RELATED 5"/>
    <property type="match status" value="1"/>
</dbReference>
<dbReference type="Gramene" id="PSAT_LOCUS19151_t1">
    <property type="protein sequence ID" value="CAL5199790.1"/>
    <property type="gene ID" value="PSAT_LOCUS19151"/>
</dbReference>
<protein>
    <recommendedName>
        <fullName evidence="5">Protein LURP-one-related 12</fullName>
    </recommendedName>
</protein>
<dbReference type="AlphaFoldDB" id="A0A9D5AJC4"/>
<feature type="region of interest" description="Disordered" evidence="2">
    <location>
        <begin position="209"/>
        <end position="231"/>
    </location>
</feature>
<evidence type="ECO:0000313" key="4">
    <source>
        <dbReference type="Proteomes" id="UP001058974"/>
    </source>
</evidence>
<gene>
    <name evidence="3" type="ORF">KIW84_058320</name>
</gene>
<dbReference type="Pfam" id="PF04525">
    <property type="entry name" value="LOR"/>
    <property type="match status" value="1"/>
</dbReference>
<proteinExistence type="inferred from homology"/>
<dbReference type="InterPro" id="IPR038595">
    <property type="entry name" value="LOR_sf"/>
</dbReference>
<dbReference type="InterPro" id="IPR007612">
    <property type="entry name" value="LOR"/>
</dbReference>
<evidence type="ECO:0000256" key="1">
    <source>
        <dbReference type="ARBA" id="ARBA00005437"/>
    </source>
</evidence>
<reference evidence="3 4" key="1">
    <citation type="journal article" date="2022" name="Nat. Genet.">
        <title>Improved pea reference genome and pan-genome highlight genomic features and evolutionary characteristics.</title>
        <authorList>
            <person name="Yang T."/>
            <person name="Liu R."/>
            <person name="Luo Y."/>
            <person name="Hu S."/>
            <person name="Wang D."/>
            <person name="Wang C."/>
            <person name="Pandey M.K."/>
            <person name="Ge S."/>
            <person name="Xu Q."/>
            <person name="Li N."/>
            <person name="Li G."/>
            <person name="Huang Y."/>
            <person name="Saxena R.K."/>
            <person name="Ji Y."/>
            <person name="Li M."/>
            <person name="Yan X."/>
            <person name="He Y."/>
            <person name="Liu Y."/>
            <person name="Wang X."/>
            <person name="Xiang C."/>
            <person name="Varshney R.K."/>
            <person name="Ding H."/>
            <person name="Gao S."/>
            <person name="Zong X."/>
        </authorList>
    </citation>
    <scope>NUCLEOTIDE SEQUENCE [LARGE SCALE GENOMIC DNA]</scope>
    <source>
        <strain evidence="3 4">cv. Zhongwan 6</strain>
    </source>
</reference>
<dbReference type="OrthoDB" id="677463at2759"/>
<dbReference type="Proteomes" id="UP001058974">
    <property type="component" value="Chromosome 5"/>
</dbReference>
<organism evidence="3 4">
    <name type="scientific">Pisum sativum</name>
    <name type="common">Garden pea</name>
    <name type="synonym">Lathyrus oleraceus</name>
    <dbReference type="NCBI Taxonomy" id="3888"/>
    <lineage>
        <taxon>Eukaryota</taxon>
        <taxon>Viridiplantae</taxon>
        <taxon>Streptophyta</taxon>
        <taxon>Embryophyta</taxon>
        <taxon>Tracheophyta</taxon>
        <taxon>Spermatophyta</taxon>
        <taxon>Magnoliopsida</taxon>
        <taxon>eudicotyledons</taxon>
        <taxon>Gunneridae</taxon>
        <taxon>Pentapetalae</taxon>
        <taxon>rosids</taxon>
        <taxon>fabids</taxon>
        <taxon>Fabales</taxon>
        <taxon>Fabaceae</taxon>
        <taxon>Papilionoideae</taxon>
        <taxon>50 kb inversion clade</taxon>
        <taxon>NPAAA clade</taxon>
        <taxon>Hologalegina</taxon>
        <taxon>IRL clade</taxon>
        <taxon>Fabeae</taxon>
        <taxon>Lathyrus</taxon>
    </lineage>
</organism>
<comment type="similarity">
    <text evidence="1">Belongs to the LOR family.</text>
</comment>
<dbReference type="Gramene" id="Psat5g302000.1">
    <property type="protein sequence ID" value="Psat5g302000.1.cds"/>
    <property type="gene ID" value="Psat5g302000"/>
</dbReference>
<dbReference type="EMBL" id="JAMSHJ010000005">
    <property type="protein sequence ID" value="KAI5414127.1"/>
    <property type="molecule type" value="Genomic_DNA"/>
</dbReference>
<evidence type="ECO:0000256" key="2">
    <source>
        <dbReference type="SAM" id="MobiDB-lite"/>
    </source>
</evidence>
<keyword evidence="4" id="KW-1185">Reference proteome</keyword>
<evidence type="ECO:0000313" key="3">
    <source>
        <dbReference type="EMBL" id="KAI5414127.1"/>
    </source>
</evidence>
<dbReference type="SUPFAM" id="SSF54518">
    <property type="entry name" value="Tubby C-terminal domain-like"/>
    <property type="match status" value="1"/>
</dbReference>
<sequence>MTTLCIDSDSAVENMKDDLLVQEGYVFEEEIHLTVLKTSLFFAGDGFTVYDSKGEVAFRVESYGPDSRDLDELVLMDPDGRCILTVRRKKPSLHQRWEGFKGERINGDKPTFSVKRSSIMGRSYAGVTVEVYDSPGEEYHIEGCFSQRSCTVFNATKESVAEIHRKVDPTTGVLIGKEVFSLCVKPGFDAAFAMGFVLVLDQIGGDDSLEDDATAEPTVHPTAEDYDEDTK</sequence>